<reference evidence="1 2" key="1">
    <citation type="journal article" date="2017" name="Curr. Biol.">
        <title>The Evolution of Venom by Co-option of Single-Copy Genes.</title>
        <authorList>
            <person name="Martinson E.O."/>
            <person name="Mrinalini"/>
            <person name="Kelkar Y.D."/>
            <person name="Chang C.H."/>
            <person name="Werren J.H."/>
        </authorList>
    </citation>
    <scope>NUCLEOTIDE SEQUENCE [LARGE SCALE GENOMIC DNA]</scope>
    <source>
        <strain evidence="1 2">Alberta</strain>
        <tissue evidence="1">Whole body</tissue>
    </source>
</reference>
<evidence type="ECO:0000313" key="2">
    <source>
        <dbReference type="Proteomes" id="UP000215335"/>
    </source>
</evidence>
<sequence>MIEAINELNTTARFFTTLTLHNHFIQNFEKSLVFFIVPIIKDFSPIQNFSREKIKIPSHLKLADTNFYKPSKVDMLLGVGPILDS</sequence>
<dbReference type="EMBL" id="NNAY01005113">
    <property type="protein sequence ID" value="OXU16981.1"/>
    <property type="molecule type" value="Genomic_DNA"/>
</dbReference>
<dbReference type="AlphaFoldDB" id="A0A232EF51"/>
<accession>A0A232EF51</accession>
<proteinExistence type="predicted"/>
<dbReference type="Proteomes" id="UP000215335">
    <property type="component" value="Unassembled WGS sequence"/>
</dbReference>
<organism evidence="1 2">
    <name type="scientific">Trichomalopsis sarcophagae</name>
    <dbReference type="NCBI Taxonomy" id="543379"/>
    <lineage>
        <taxon>Eukaryota</taxon>
        <taxon>Metazoa</taxon>
        <taxon>Ecdysozoa</taxon>
        <taxon>Arthropoda</taxon>
        <taxon>Hexapoda</taxon>
        <taxon>Insecta</taxon>
        <taxon>Pterygota</taxon>
        <taxon>Neoptera</taxon>
        <taxon>Endopterygota</taxon>
        <taxon>Hymenoptera</taxon>
        <taxon>Apocrita</taxon>
        <taxon>Proctotrupomorpha</taxon>
        <taxon>Chalcidoidea</taxon>
        <taxon>Pteromalidae</taxon>
        <taxon>Pteromalinae</taxon>
        <taxon>Trichomalopsis</taxon>
    </lineage>
</organism>
<dbReference type="OrthoDB" id="5920040at2759"/>
<evidence type="ECO:0000313" key="1">
    <source>
        <dbReference type="EMBL" id="OXU16981.1"/>
    </source>
</evidence>
<name>A0A232EF51_9HYME</name>
<comment type="caution">
    <text evidence="1">The sequence shown here is derived from an EMBL/GenBank/DDBJ whole genome shotgun (WGS) entry which is preliminary data.</text>
</comment>
<gene>
    <name evidence="1" type="ORF">TSAR_011013</name>
</gene>
<keyword evidence="2" id="KW-1185">Reference proteome</keyword>
<protein>
    <submittedName>
        <fullName evidence="1">Uncharacterized protein</fullName>
    </submittedName>
</protein>